<dbReference type="InterPro" id="IPR011333">
    <property type="entry name" value="SKP1/BTB/POZ_sf"/>
</dbReference>
<keyword evidence="3" id="KW-1185">Reference proteome</keyword>
<protein>
    <recommendedName>
        <fullName evidence="1">BTB domain-containing protein</fullName>
    </recommendedName>
</protein>
<dbReference type="PANTHER" id="PTHR47843:SF5">
    <property type="entry name" value="BTB_POZ DOMAIN PROTEIN"/>
    <property type="match status" value="1"/>
</dbReference>
<sequence length="289" mass="32521">MAGVAQKQILASLKGFLKSGAYSDLTITCGNDKHKVHKVIVCERAEFFVRTLKFGGIESQSGIIDLPEDEPAIVKLLMQYLYEGEYKPLLPDTDSSTAAPFARVQKVAKQYRSRRALNGSVHRYGFPNKCNSSPQPCNEFYICPHHECDQYHGSTTGANCYYQCPDSNCNECNPPNPLPSLNGKADQLLLHAKMYEIADKYDVVGLKDLVIEKFHRACIHFWNDDKFSVAAHHVFSTTPDHDEGLRNIVSSTISAHMELIKKTEVNFLLEDFEGLALGILEEKIKEYGW</sequence>
<gene>
    <name evidence="2" type="ORF">ACET3X_007767</name>
</gene>
<dbReference type="EMBL" id="JBHGVX010000007">
    <property type="protein sequence ID" value="KAL1794346.1"/>
    <property type="molecule type" value="Genomic_DNA"/>
</dbReference>
<organism evidence="2 3">
    <name type="scientific">Alternaria dauci</name>
    <dbReference type="NCBI Taxonomy" id="48095"/>
    <lineage>
        <taxon>Eukaryota</taxon>
        <taxon>Fungi</taxon>
        <taxon>Dikarya</taxon>
        <taxon>Ascomycota</taxon>
        <taxon>Pezizomycotina</taxon>
        <taxon>Dothideomycetes</taxon>
        <taxon>Pleosporomycetidae</taxon>
        <taxon>Pleosporales</taxon>
        <taxon>Pleosporineae</taxon>
        <taxon>Pleosporaceae</taxon>
        <taxon>Alternaria</taxon>
        <taxon>Alternaria sect. Porri</taxon>
    </lineage>
</organism>
<proteinExistence type="predicted"/>
<evidence type="ECO:0000313" key="2">
    <source>
        <dbReference type="EMBL" id="KAL1794346.1"/>
    </source>
</evidence>
<dbReference type="Pfam" id="PF00651">
    <property type="entry name" value="BTB"/>
    <property type="match status" value="1"/>
</dbReference>
<dbReference type="InterPro" id="IPR000210">
    <property type="entry name" value="BTB/POZ_dom"/>
</dbReference>
<dbReference type="SUPFAM" id="SSF54695">
    <property type="entry name" value="POZ domain"/>
    <property type="match status" value="1"/>
</dbReference>
<accession>A0ABR3UFI3</accession>
<reference evidence="2 3" key="1">
    <citation type="submission" date="2024-09" db="EMBL/GenBank/DDBJ databases">
        <title>T2T genomes of carrot and Alternaria dauci and their utility for understanding host-pathogen interaction during carrot leaf blight disease.</title>
        <authorList>
            <person name="Liu W."/>
            <person name="Xu S."/>
            <person name="Ou C."/>
            <person name="Liu X."/>
            <person name="Zhuang F."/>
            <person name="Deng X.W."/>
        </authorList>
    </citation>
    <scope>NUCLEOTIDE SEQUENCE [LARGE SCALE GENOMIC DNA]</scope>
    <source>
        <strain evidence="2 3">A2016</strain>
    </source>
</reference>
<name>A0ABR3UFI3_9PLEO</name>
<dbReference type="GeneID" id="96088089"/>
<dbReference type="PANTHER" id="PTHR47843">
    <property type="entry name" value="BTB DOMAIN-CONTAINING PROTEIN-RELATED"/>
    <property type="match status" value="1"/>
</dbReference>
<dbReference type="PROSITE" id="PS50097">
    <property type="entry name" value="BTB"/>
    <property type="match status" value="1"/>
</dbReference>
<dbReference type="CDD" id="cd18186">
    <property type="entry name" value="BTB_POZ_ZBTB_KLHL-like"/>
    <property type="match status" value="1"/>
</dbReference>
<comment type="caution">
    <text evidence="2">The sequence shown here is derived from an EMBL/GenBank/DDBJ whole genome shotgun (WGS) entry which is preliminary data.</text>
</comment>
<dbReference type="Gene3D" id="3.30.710.10">
    <property type="entry name" value="Potassium Channel Kv1.1, Chain A"/>
    <property type="match status" value="1"/>
</dbReference>
<dbReference type="Proteomes" id="UP001578633">
    <property type="component" value="Chromosome 7"/>
</dbReference>
<evidence type="ECO:0000259" key="1">
    <source>
        <dbReference type="PROSITE" id="PS50097"/>
    </source>
</evidence>
<dbReference type="RefSeq" id="XP_069304930.1">
    <property type="nucleotide sequence ID" value="XM_069453949.1"/>
</dbReference>
<evidence type="ECO:0000313" key="3">
    <source>
        <dbReference type="Proteomes" id="UP001578633"/>
    </source>
</evidence>
<feature type="domain" description="BTB" evidence="1">
    <location>
        <begin position="23"/>
        <end position="85"/>
    </location>
</feature>